<dbReference type="EMBL" id="MVGT01004037">
    <property type="protein sequence ID" value="OVA01858.1"/>
    <property type="molecule type" value="Genomic_DNA"/>
</dbReference>
<gene>
    <name evidence="1" type="ORF">BVC80_9075g107</name>
</gene>
<proteinExistence type="predicted"/>
<dbReference type="InParanoid" id="A0A200PUG3"/>
<keyword evidence="2" id="KW-1185">Reference proteome</keyword>
<name>A0A200PUG3_MACCD</name>
<evidence type="ECO:0000313" key="2">
    <source>
        <dbReference type="Proteomes" id="UP000195402"/>
    </source>
</evidence>
<dbReference type="PANTHER" id="PTHR13060">
    <property type="entry name" value="SGT1 PROTEIN HSGT1 SUPPRESSOR OF GCR2"/>
    <property type="match status" value="1"/>
</dbReference>
<organism evidence="1 2">
    <name type="scientific">Macleaya cordata</name>
    <name type="common">Five-seeded plume-poppy</name>
    <name type="synonym">Bocconia cordata</name>
    <dbReference type="NCBI Taxonomy" id="56857"/>
    <lineage>
        <taxon>Eukaryota</taxon>
        <taxon>Viridiplantae</taxon>
        <taxon>Streptophyta</taxon>
        <taxon>Embryophyta</taxon>
        <taxon>Tracheophyta</taxon>
        <taxon>Spermatophyta</taxon>
        <taxon>Magnoliopsida</taxon>
        <taxon>Ranunculales</taxon>
        <taxon>Papaveraceae</taxon>
        <taxon>Papaveroideae</taxon>
        <taxon>Macleaya</taxon>
    </lineage>
</organism>
<dbReference type="GO" id="GO:0005634">
    <property type="term" value="C:nucleus"/>
    <property type="evidence" value="ECO:0007669"/>
    <property type="project" value="TreeGrafter"/>
</dbReference>
<dbReference type="InterPro" id="IPR010770">
    <property type="entry name" value="Ecd"/>
</dbReference>
<comment type="caution">
    <text evidence="1">The sequence shown here is derived from an EMBL/GenBank/DDBJ whole genome shotgun (WGS) entry which is preliminary data.</text>
</comment>
<dbReference type="AlphaFoldDB" id="A0A200PUG3"/>
<dbReference type="Pfam" id="PF07093">
    <property type="entry name" value="SGT1"/>
    <property type="match status" value="1"/>
</dbReference>
<dbReference type="OrthoDB" id="27237at2759"/>
<accession>A0A200PUG3</accession>
<dbReference type="STRING" id="56857.A0A200PUG3"/>
<reference evidence="1 2" key="1">
    <citation type="journal article" date="2017" name="Mol. Plant">
        <title>The Genome of Medicinal Plant Macleaya cordata Provides New Insights into Benzylisoquinoline Alkaloids Metabolism.</title>
        <authorList>
            <person name="Liu X."/>
            <person name="Liu Y."/>
            <person name="Huang P."/>
            <person name="Ma Y."/>
            <person name="Qing Z."/>
            <person name="Tang Q."/>
            <person name="Cao H."/>
            <person name="Cheng P."/>
            <person name="Zheng Y."/>
            <person name="Yuan Z."/>
            <person name="Zhou Y."/>
            <person name="Liu J."/>
            <person name="Tang Z."/>
            <person name="Zhuo Y."/>
            <person name="Zhang Y."/>
            <person name="Yu L."/>
            <person name="Huang J."/>
            <person name="Yang P."/>
            <person name="Peng Q."/>
            <person name="Zhang J."/>
            <person name="Jiang W."/>
            <person name="Zhang Z."/>
            <person name="Lin K."/>
            <person name="Ro D.K."/>
            <person name="Chen X."/>
            <person name="Xiong X."/>
            <person name="Shang Y."/>
            <person name="Huang S."/>
            <person name="Zeng J."/>
        </authorList>
    </citation>
    <scope>NUCLEOTIDE SEQUENCE [LARGE SCALE GENOMIC DNA]</scope>
    <source>
        <strain evidence="2">cv. BLH2017</strain>
        <tissue evidence="1">Root</tissue>
    </source>
</reference>
<dbReference type="PANTHER" id="PTHR13060:SF0">
    <property type="entry name" value="PROTEIN ECDYSONELESS HOMOLOG"/>
    <property type="match status" value="1"/>
</dbReference>
<sequence>MHRVKVRVPVSVAKVLKQEPCLISLAVEGFCNRYTDSMKFAEKMEKFLSGDGSTGEKELVRVSVRMTRAMYAKLVQQTFQAPECYPMSTRTDSSTYVEAVLGMKIACGFEMMYQQRLHEGMDVKVNTWESFKENLESNGYFKEFLPFKEDVKELLPGSQEYCRRLGSVEEYYRKLLCFLGQVNGFNDVMNAPVRHIDEILAVKYYAWEFKGLGLPPSDDDS</sequence>
<protein>
    <submittedName>
        <fullName evidence="1">SGT1</fullName>
    </submittedName>
</protein>
<dbReference type="Proteomes" id="UP000195402">
    <property type="component" value="Unassembled WGS sequence"/>
</dbReference>
<evidence type="ECO:0000313" key="1">
    <source>
        <dbReference type="EMBL" id="OVA01858.1"/>
    </source>
</evidence>